<feature type="transmembrane region" description="Helical" evidence="8">
    <location>
        <begin position="333"/>
        <end position="357"/>
    </location>
</feature>
<dbReference type="GO" id="GO:0009847">
    <property type="term" value="P:spore germination"/>
    <property type="evidence" value="ECO:0007669"/>
    <property type="project" value="InterPro"/>
</dbReference>
<comment type="similarity">
    <text evidence="2">Belongs to the amino acid-polyamine-organocation (APC) superfamily. Spore germination protein (SGP) (TC 2.A.3.9) family.</text>
</comment>
<organism evidence="9 10">
    <name type="scientific">Paenibacillus pectinilyticus</name>
    <dbReference type="NCBI Taxonomy" id="512399"/>
    <lineage>
        <taxon>Bacteria</taxon>
        <taxon>Bacillati</taxon>
        <taxon>Bacillota</taxon>
        <taxon>Bacilli</taxon>
        <taxon>Bacillales</taxon>
        <taxon>Paenibacillaceae</taxon>
        <taxon>Paenibacillus</taxon>
    </lineage>
</organism>
<feature type="transmembrane region" description="Helical" evidence="8">
    <location>
        <begin position="35"/>
        <end position="57"/>
    </location>
</feature>
<evidence type="ECO:0000256" key="2">
    <source>
        <dbReference type="ARBA" id="ARBA00007998"/>
    </source>
</evidence>
<protein>
    <submittedName>
        <fullName evidence="9">Uncharacterized protein</fullName>
    </submittedName>
</protein>
<feature type="transmembrane region" description="Helical" evidence="8">
    <location>
        <begin position="12"/>
        <end position="29"/>
    </location>
</feature>
<evidence type="ECO:0000256" key="1">
    <source>
        <dbReference type="ARBA" id="ARBA00004141"/>
    </source>
</evidence>
<proteinExistence type="inferred from homology"/>
<evidence type="ECO:0000256" key="7">
    <source>
        <dbReference type="ARBA" id="ARBA00023136"/>
    </source>
</evidence>
<evidence type="ECO:0000313" key="10">
    <source>
        <dbReference type="Proteomes" id="UP000093309"/>
    </source>
</evidence>
<feature type="transmembrane region" description="Helical" evidence="8">
    <location>
        <begin position="182"/>
        <end position="202"/>
    </location>
</feature>
<gene>
    <name evidence="9" type="ORF">A8709_10115</name>
</gene>
<keyword evidence="10" id="KW-1185">Reference proteome</keyword>
<keyword evidence="7 8" id="KW-0472">Membrane</keyword>
<evidence type="ECO:0000256" key="5">
    <source>
        <dbReference type="ARBA" id="ARBA00022692"/>
    </source>
</evidence>
<evidence type="ECO:0000313" key="9">
    <source>
        <dbReference type="EMBL" id="OCT15966.1"/>
    </source>
</evidence>
<evidence type="ECO:0000256" key="8">
    <source>
        <dbReference type="SAM" id="Phobius"/>
    </source>
</evidence>
<feature type="transmembrane region" description="Helical" evidence="8">
    <location>
        <begin position="268"/>
        <end position="289"/>
    </location>
</feature>
<keyword evidence="5 8" id="KW-0812">Transmembrane</keyword>
<comment type="caution">
    <text evidence="9">The sequence shown here is derived from an EMBL/GenBank/DDBJ whole genome shotgun (WGS) entry which is preliminary data.</text>
</comment>
<comment type="subcellular location">
    <subcellularLocation>
        <location evidence="1">Membrane</location>
        <topology evidence="1">Multi-pass membrane protein</topology>
    </subcellularLocation>
</comment>
<sequence length="364" mass="40870">MIQVLSTWQTFCLMFLFQLGTTIVFGFAGGAKQDAWLAALLSAIIGIGIVWMFTRLYERNPGETLVSLLQITFGRHIGHLFTTFYTCTFIYEAGRILRDLGELMGTFLLPTTPAPLLMLLVVLLVAYACYAGIERIARLAELSIIIVFLFTCIQLILLAFSDVINFAWLLPVASDWKSIGVTVLPLGFTTTFGEVIVFAVFWKLTVKPKKFRKAALYSSLLVGVVFVILDLIAVSTLGPDLFSRSYYPLLTSFQLIRIADFIDNLDPFVVTTFITGGLFKIILYAYAACTTITTQWRTDNHRVVIIPVSLLIWFISIYTAKNIASHIFVGLRIVPWIVELPLFVVIPMIVLLLNGIFKKRSVQH</sequence>
<accession>A0A1C1A5X6</accession>
<dbReference type="Proteomes" id="UP000093309">
    <property type="component" value="Unassembled WGS sequence"/>
</dbReference>
<dbReference type="STRING" id="512399.A8709_10115"/>
<feature type="transmembrane region" description="Helical" evidence="8">
    <location>
        <begin position="214"/>
        <end position="237"/>
    </location>
</feature>
<name>A0A1C1A5X6_9BACL</name>
<dbReference type="RefSeq" id="WP_065851469.1">
    <property type="nucleotide sequence ID" value="NZ_LYPC01000012.1"/>
</dbReference>
<keyword evidence="3" id="KW-0813">Transport</keyword>
<evidence type="ECO:0000256" key="4">
    <source>
        <dbReference type="ARBA" id="ARBA00022544"/>
    </source>
</evidence>
<keyword evidence="6 8" id="KW-1133">Transmembrane helix</keyword>
<feature type="transmembrane region" description="Helical" evidence="8">
    <location>
        <begin position="301"/>
        <end position="321"/>
    </location>
</feature>
<feature type="transmembrane region" description="Helical" evidence="8">
    <location>
        <begin position="77"/>
        <end position="94"/>
    </location>
</feature>
<evidence type="ECO:0000256" key="6">
    <source>
        <dbReference type="ARBA" id="ARBA00022989"/>
    </source>
</evidence>
<feature type="transmembrane region" description="Helical" evidence="8">
    <location>
        <begin position="114"/>
        <end position="133"/>
    </location>
</feature>
<dbReference type="AlphaFoldDB" id="A0A1C1A5X6"/>
<keyword evidence="4" id="KW-0309">Germination</keyword>
<dbReference type="Pfam" id="PF03845">
    <property type="entry name" value="Spore_permease"/>
    <property type="match status" value="1"/>
</dbReference>
<reference evidence="10" key="1">
    <citation type="submission" date="2016-05" db="EMBL/GenBank/DDBJ databases">
        <title>Paenibacillus oryzae. sp. nov., isolated from the rice root.</title>
        <authorList>
            <person name="Zhang J."/>
            <person name="Zhang X."/>
        </authorList>
    </citation>
    <scope>NUCLEOTIDE SEQUENCE [LARGE SCALE GENOMIC DNA]</scope>
    <source>
        <strain evidence="10">KCTC13222</strain>
    </source>
</reference>
<dbReference type="NCBIfam" id="TIGR00912">
    <property type="entry name" value="2A0309"/>
    <property type="match status" value="1"/>
</dbReference>
<evidence type="ECO:0000256" key="3">
    <source>
        <dbReference type="ARBA" id="ARBA00022448"/>
    </source>
</evidence>
<dbReference type="GO" id="GO:0016020">
    <property type="term" value="C:membrane"/>
    <property type="evidence" value="ECO:0007669"/>
    <property type="project" value="UniProtKB-SubCell"/>
</dbReference>
<dbReference type="PANTHER" id="PTHR34975">
    <property type="entry name" value="SPORE GERMINATION PROTEIN A2"/>
    <property type="match status" value="1"/>
</dbReference>
<dbReference type="EMBL" id="LYPC01000012">
    <property type="protein sequence ID" value="OCT15966.1"/>
    <property type="molecule type" value="Genomic_DNA"/>
</dbReference>
<feature type="transmembrane region" description="Helical" evidence="8">
    <location>
        <begin position="145"/>
        <end position="170"/>
    </location>
</feature>
<dbReference type="PANTHER" id="PTHR34975:SF2">
    <property type="entry name" value="SPORE GERMINATION PROTEIN A2"/>
    <property type="match status" value="1"/>
</dbReference>
<dbReference type="InterPro" id="IPR004761">
    <property type="entry name" value="Spore_GerAB"/>
</dbReference>